<evidence type="ECO:0000313" key="2">
    <source>
        <dbReference type="EMBL" id="CAB57591.1"/>
    </source>
</evidence>
<feature type="transmembrane region" description="Helical" evidence="1">
    <location>
        <begin position="66"/>
        <end position="85"/>
    </location>
</feature>
<sequence length="129" mass="14173">MAYYSTSSKITSILDVLLYFAVALPKALGMYLCNVIPLWAAICLIINLSTSSPLLVALASAFSNTFNTCLIAFFGYLPAFIFHLADILDLCDAPLLYLQKGKASFSSKTLFRKSFASLRYIPLIALQTL</sequence>
<keyword evidence="1" id="KW-0472">Membrane</keyword>
<keyword evidence="1" id="KW-1133">Transmembrane helix</keyword>
<evidence type="ECO:0000256" key="1">
    <source>
        <dbReference type="SAM" id="Phobius"/>
    </source>
</evidence>
<gene>
    <name evidence="2" type="primary">ORF-c10_018</name>
</gene>
<keyword evidence="1" id="KW-0812">Transmembrane</keyword>
<protein>
    <submittedName>
        <fullName evidence="2">Uncharacterized protein ORF-c10_018</fullName>
    </submittedName>
</protein>
<accession>Q9UXA1</accession>
<feature type="transmembrane region" description="Helical" evidence="1">
    <location>
        <begin position="38"/>
        <end position="59"/>
    </location>
</feature>
<name>Q9UXA1_SACSO</name>
<dbReference type="AlphaFoldDB" id="Q9UXA1"/>
<organism evidence="2">
    <name type="scientific">Saccharolobus solfataricus</name>
    <name type="common">Sulfolobus solfataricus</name>
    <dbReference type="NCBI Taxonomy" id="2287"/>
    <lineage>
        <taxon>Archaea</taxon>
        <taxon>Thermoproteota</taxon>
        <taxon>Thermoprotei</taxon>
        <taxon>Sulfolobales</taxon>
        <taxon>Sulfolobaceae</taxon>
        <taxon>Saccharolobus</taxon>
    </lineage>
</organism>
<feature type="transmembrane region" description="Helical" evidence="1">
    <location>
        <begin position="12"/>
        <end position="32"/>
    </location>
</feature>
<proteinExistence type="predicted"/>
<reference evidence="2" key="1">
    <citation type="journal article" date="2000" name="Genome">
        <title>Gene content and organization of a 281-kbp contig from the genome of the extremely thermophilic archaeon, Sulfolobus solfataricus P2.</title>
        <authorList>
            <person name="Charlebois R.L."/>
            <person name="Singh R.K."/>
            <person name="Chan-Weiher C.C.-Y."/>
            <person name="Allard G."/>
            <person name="Chow C."/>
            <person name="Confalonieri F."/>
            <person name="Curtis B."/>
            <person name="Duguet M."/>
            <person name="Erauso G."/>
            <person name="Faguy D."/>
            <person name="Gaasterland T."/>
            <person name="Garrett R.A."/>
            <person name="Gordon P."/>
            <person name="Jeffries A.C."/>
            <person name="Kozera C."/>
            <person name="Kushwaha N."/>
            <person name="Lafleur E."/>
            <person name="Medina N."/>
            <person name="Peng X."/>
            <person name="Penny S.L."/>
            <person name="She Q."/>
            <person name="St Jean A."/>
            <person name="van der Oost J."/>
            <person name="Young F."/>
            <person name="Zivanovic Y."/>
            <person name="Doolittle W.F."/>
            <person name="Ragan M.A."/>
            <person name="Sensen C.W."/>
        </authorList>
    </citation>
    <scope>NUCLEOTIDE SEQUENCE</scope>
    <source>
        <strain evidence="2">P2</strain>
    </source>
</reference>
<dbReference type="EMBL" id="Y18930">
    <property type="protein sequence ID" value="CAB57591.1"/>
    <property type="molecule type" value="Genomic_DNA"/>
</dbReference>